<reference evidence="2 3" key="1">
    <citation type="journal article" date="2016" name="Appl. Environ. Microbiol.">
        <title>Function and Phylogeny of Bacterial Butyryl Coenzyme A:Acetate Transferases and Their Diversity in the Proximal Colon of Swine.</title>
        <authorList>
            <person name="Trachsel J."/>
            <person name="Bayles D.O."/>
            <person name="Looft T."/>
            <person name="Levine U.Y."/>
            <person name="Allen H.K."/>
        </authorList>
    </citation>
    <scope>NUCLEOTIDE SEQUENCE [LARGE SCALE GENOMIC DNA]</scope>
    <source>
        <strain evidence="2 3">35-6-1</strain>
    </source>
</reference>
<dbReference type="GO" id="GO:0003677">
    <property type="term" value="F:DNA binding"/>
    <property type="evidence" value="ECO:0007669"/>
    <property type="project" value="InterPro"/>
</dbReference>
<gene>
    <name evidence="2" type="ORF">BIV18_07240</name>
</gene>
<dbReference type="AlphaFoldDB" id="A0A1U7M0Y8"/>
<organism evidence="2 3">
    <name type="scientific">Peptoniphilus porci</name>
    <dbReference type="NCBI Taxonomy" id="2652280"/>
    <lineage>
        <taxon>Bacteria</taxon>
        <taxon>Bacillati</taxon>
        <taxon>Bacillota</taxon>
        <taxon>Tissierellia</taxon>
        <taxon>Tissierellales</taxon>
        <taxon>Peptoniphilaceae</taxon>
        <taxon>Peptoniphilus</taxon>
    </lineage>
</organism>
<dbReference type="eggNOG" id="COG4443">
    <property type="taxonomic scope" value="Bacteria"/>
</dbReference>
<protein>
    <recommendedName>
        <fullName evidence="1">Transcriptional coactivator p15 (PC4) C-terminal domain-containing protein</fullName>
    </recommendedName>
</protein>
<evidence type="ECO:0000313" key="2">
    <source>
        <dbReference type="EMBL" id="OLR65319.1"/>
    </source>
</evidence>
<accession>A0A1U7M0Y8</accession>
<dbReference type="InterPro" id="IPR003173">
    <property type="entry name" value="PC4_C"/>
</dbReference>
<sequence>MSDFKFEIIEHLGVLSESAKGWTKELNKVSFNDRPAKYDLREWDSNHEKMSKGVTLNDEEMEILSKILKDRGI</sequence>
<dbReference type="InterPro" id="IPR017154">
    <property type="entry name" value="PC4-like"/>
</dbReference>
<dbReference type="Pfam" id="PF02229">
    <property type="entry name" value="PC4"/>
    <property type="match status" value="1"/>
</dbReference>
<name>A0A1U7M0Y8_9FIRM</name>
<dbReference type="PIRSF" id="PIRSF037246">
    <property type="entry name" value="UCP037246"/>
    <property type="match status" value="1"/>
</dbReference>
<dbReference type="STRING" id="1465756.BIV18_07240"/>
<dbReference type="EMBL" id="MJIH01000001">
    <property type="protein sequence ID" value="OLR65319.1"/>
    <property type="molecule type" value="Genomic_DNA"/>
</dbReference>
<feature type="domain" description="Transcriptional coactivator p15 (PC4) C-terminal" evidence="1">
    <location>
        <begin position="19"/>
        <end position="66"/>
    </location>
</feature>
<proteinExistence type="predicted"/>
<dbReference type="Proteomes" id="UP000187166">
    <property type="component" value="Unassembled WGS sequence"/>
</dbReference>
<dbReference type="Gene3D" id="2.30.31.70">
    <property type="match status" value="1"/>
</dbReference>
<keyword evidence="3" id="KW-1185">Reference proteome</keyword>
<comment type="caution">
    <text evidence="2">The sequence shown here is derived from an EMBL/GenBank/DDBJ whole genome shotgun (WGS) entry which is preliminary data.</text>
</comment>
<evidence type="ECO:0000313" key="3">
    <source>
        <dbReference type="Proteomes" id="UP000187166"/>
    </source>
</evidence>
<evidence type="ECO:0000259" key="1">
    <source>
        <dbReference type="Pfam" id="PF02229"/>
    </source>
</evidence>
<dbReference type="GO" id="GO:0006355">
    <property type="term" value="P:regulation of DNA-templated transcription"/>
    <property type="evidence" value="ECO:0007669"/>
    <property type="project" value="InterPro"/>
</dbReference>